<protein>
    <submittedName>
        <fullName evidence="3">DUF4232 domain-containing protein</fullName>
    </submittedName>
</protein>
<evidence type="ECO:0000313" key="3">
    <source>
        <dbReference type="EMBL" id="MCS0603778.1"/>
    </source>
</evidence>
<name>A0ABT2B5I1_9ACTN</name>
<dbReference type="Proteomes" id="UP001205612">
    <property type="component" value="Unassembled WGS sequence"/>
</dbReference>
<dbReference type="InterPro" id="IPR025326">
    <property type="entry name" value="DUF4232"/>
</dbReference>
<sequence length="173" mass="17572">MRVRAALAVPAASAAAAALLLTAPQSQAATGRAATPHCAEKALTVKAKAVAGRTTVVRFNVTNHGSRACLVDRVPTVTFGNLDGAALPKPAGGTGGYRLAAGATAHADVRTIADPADREARRTGSLTVAASSAHAGRTFTAARLGTGKRVLVWEPVTTWWQRSAAAADRAIGL</sequence>
<feature type="chain" id="PRO_5046820999" evidence="1">
    <location>
        <begin position="29"/>
        <end position="173"/>
    </location>
</feature>
<gene>
    <name evidence="3" type="ORF">NX794_21545</name>
</gene>
<evidence type="ECO:0000313" key="4">
    <source>
        <dbReference type="Proteomes" id="UP001205612"/>
    </source>
</evidence>
<evidence type="ECO:0000259" key="2">
    <source>
        <dbReference type="Pfam" id="PF14016"/>
    </source>
</evidence>
<evidence type="ECO:0000256" key="1">
    <source>
        <dbReference type="SAM" id="SignalP"/>
    </source>
</evidence>
<comment type="caution">
    <text evidence="3">The sequence shown here is derived from an EMBL/GenBank/DDBJ whole genome shotgun (WGS) entry which is preliminary data.</text>
</comment>
<proteinExistence type="predicted"/>
<feature type="signal peptide" evidence="1">
    <location>
        <begin position="1"/>
        <end position="28"/>
    </location>
</feature>
<accession>A0ABT2B5I1</accession>
<keyword evidence="1" id="KW-0732">Signal</keyword>
<dbReference type="RefSeq" id="WP_258780296.1">
    <property type="nucleotide sequence ID" value="NZ_JANUGP010000017.1"/>
</dbReference>
<reference evidence="3 4" key="1">
    <citation type="submission" date="2022-08" db="EMBL/GenBank/DDBJ databases">
        <authorList>
            <person name="Somphong A."/>
            <person name="Phongsopitanun W."/>
        </authorList>
    </citation>
    <scope>NUCLEOTIDE SEQUENCE [LARGE SCALE GENOMIC DNA]</scope>
    <source>
        <strain evidence="3 4">LP11</strain>
    </source>
</reference>
<dbReference type="EMBL" id="JANUGP010000017">
    <property type="protein sequence ID" value="MCS0603778.1"/>
    <property type="molecule type" value="Genomic_DNA"/>
</dbReference>
<organism evidence="3 4">
    <name type="scientific">Streptomyces pyxinicus</name>
    <dbReference type="NCBI Taxonomy" id="2970331"/>
    <lineage>
        <taxon>Bacteria</taxon>
        <taxon>Bacillati</taxon>
        <taxon>Actinomycetota</taxon>
        <taxon>Actinomycetes</taxon>
        <taxon>Kitasatosporales</taxon>
        <taxon>Streptomycetaceae</taxon>
        <taxon>Streptomyces</taxon>
    </lineage>
</organism>
<keyword evidence="4" id="KW-1185">Reference proteome</keyword>
<feature type="domain" description="DUF4232" evidence="2">
    <location>
        <begin position="38"/>
        <end position="160"/>
    </location>
</feature>
<dbReference type="Pfam" id="PF14016">
    <property type="entry name" value="DUF4232"/>
    <property type="match status" value="1"/>
</dbReference>